<keyword evidence="3" id="KW-1185">Reference proteome</keyword>
<organism evidence="2 3">
    <name type="scientific">Polychaeton citri CBS 116435</name>
    <dbReference type="NCBI Taxonomy" id="1314669"/>
    <lineage>
        <taxon>Eukaryota</taxon>
        <taxon>Fungi</taxon>
        <taxon>Dikarya</taxon>
        <taxon>Ascomycota</taxon>
        <taxon>Pezizomycotina</taxon>
        <taxon>Dothideomycetes</taxon>
        <taxon>Dothideomycetidae</taxon>
        <taxon>Capnodiales</taxon>
        <taxon>Capnodiaceae</taxon>
        <taxon>Polychaeton</taxon>
    </lineage>
</organism>
<proteinExistence type="predicted"/>
<comment type="caution">
    <text evidence="2">The sequence shown here is derived from an EMBL/GenBank/DDBJ whole genome shotgun (WGS) entry which is preliminary data.</text>
</comment>
<reference evidence="2" key="1">
    <citation type="journal article" date="2020" name="Stud. Mycol.">
        <title>101 Dothideomycetes genomes: a test case for predicting lifestyles and emergence of pathogens.</title>
        <authorList>
            <person name="Haridas S."/>
            <person name="Albert R."/>
            <person name="Binder M."/>
            <person name="Bloem J."/>
            <person name="Labutti K."/>
            <person name="Salamov A."/>
            <person name="Andreopoulos B."/>
            <person name="Baker S."/>
            <person name="Barry K."/>
            <person name="Bills G."/>
            <person name="Bluhm B."/>
            <person name="Cannon C."/>
            <person name="Castanera R."/>
            <person name="Culley D."/>
            <person name="Daum C."/>
            <person name="Ezra D."/>
            <person name="Gonzalez J."/>
            <person name="Henrissat B."/>
            <person name="Kuo A."/>
            <person name="Liang C."/>
            <person name="Lipzen A."/>
            <person name="Lutzoni F."/>
            <person name="Magnuson J."/>
            <person name="Mondo S."/>
            <person name="Nolan M."/>
            <person name="Ohm R."/>
            <person name="Pangilinan J."/>
            <person name="Park H.-J."/>
            <person name="Ramirez L."/>
            <person name="Alfaro M."/>
            <person name="Sun H."/>
            <person name="Tritt A."/>
            <person name="Yoshinaga Y."/>
            <person name="Zwiers L.-H."/>
            <person name="Turgeon B."/>
            <person name="Goodwin S."/>
            <person name="Spatafora J."/>
            <person name="Crous P."/>
            <person name="Grigoriev I."/>
        </authorList>
    </citation>
    <scope>NUCLEOTIDE SEQUENCE</scope>
    <source>
        <strain evidence="2">CBS 116435</strain>
    </source>
</reference>
<feature type="region of interest" description="Disordered" evidence="1">
    <location>
        <begin position="1"/>
        <end position="24"/>
    </location>
</feature>
<name>A0A9P4QD92_9PEZI</name>
<protein>
    <submittedName>
        <fullName evidence="2">Uncharacterized protein</fullName>
    </submittedName>
</protein>
<evidence type="ECO:0000313" key="2">
    <source>
        <dbReference type="EMBL" id="KAF2724284.1"/>
    </source>
</evidence>
<dbReference type="EMBL" id="MU003772">
    <property type="protein sequence ID" value="KAF2724284.1"/>
    <property type="molecule type" value="Genomic_DNA"/>
</dbReference>
<evidence type="ECO:0000256" key="1">
    <source>
        <dbReference type="SAM" id="MobiDB-lite"/>
    </source>
</evidence>
<evidence type="ECO:0000313" key="3">
    <source>
        <dbReference type="Proteomes" id="UP000799441"/>
    </source>
</evidence>
<dbReference type="Proteomes" id="UP000799441">
    <property type="component" value="Unassembled WGS sequence"/>
</dbReference>
<dbReference type="PANTHER" id="PTHR24148:SF73">
    <property type="entry name" value="HET DOMAIN PROTEIN (AFU_ORTHOLOGUE AFUA_8G01020)"/>
    <property type="match status" value="1"/>
</dbReference>
<accession>A0A9P4QD92</accession>
<dbReference type="AlphaFoldDB" id="A0A9P4QD92"/>
<dbReference type="Pfam" id="PF26639">
    <property type="entry name" value="Het-6_barrel"/>
    <property type="match status" value="1"/>
</dbReference>
<dbReference type="InterPro" id="IPR052895">
    <property type="entry name" value="HetReg/Transcr_Mod"/>
</dbReference>
<dbReference type="PANTHER" id="PTHR24148">
    <property type="entry name" value="ANKYRIN REPEAT DOMAIN-CONTAINING PROTEIN 39 HOMOLOG-RELATED"/>
    <property type="match status" value="1"/>
</dbReference>
<sequence>MTEPKRVHTNNAGQSEIDDLPSWVPDPRPWKAWSGRQPWHPQNFQTATWLGKTNVLLWKGCLHRLTLRGAVFDSILQTFPLRNAIQKQPLRQEGEARQLLGFDEAFYYIASVWFHAERRLREMGGYATGEHQQVILRSIFTAGGTLYQLSSLAKRWSKGADWIERLWGLLQLTITRPSYEHIDQAISLGQIQQYDIPLFLSSVSLLLEEYMCVFTRNGLMGFAPKCILDGDVFAWIDGHSHPVALRPISETGTYQLVGPCYIHGLMYGELGSMNIPDSMHSLLHLV</sequence>
<gene>
    <name evidence="2" type="ORF">K431DRAFT_282127</name>
</gene>
<dbReference type="OrthoDB" id="2157530at2759"/>